<dbReference type="GO" id="GO:0051213">
    <property type="term" value="F:dioxygenase activity"/>
    <property type="evidence" value="ECO:0007669"/>
    <property type="project" value="UniProtKB-KW"/>
</dbReference>
<keyword evidence="6" id="KW-0411">Iron-sulfur</keyword>
<dbReference type="Proteomes" id="UP000247569">
    <property type="component" value="Unassembled WGS sequence"/>
</dbReference>
<accession>A0A318JV14</accession>
<keyword evidence="3" id="KW-0479">Metal-binding</keyword>
<dbReference type="PROSITE" id="PS51296">
    <property type="entry name" value="RIESKE"/>
    <property type="match status" value="1"/>
</dbReference>
<dbReference type="Pfam" id="PF00848">
    <property type="entry name" value="Ring_hydroxyl_A"/>
    <property type="match status" value="1"/>
</dbReference>
<dbReference type="GO" id="GO:0051537">
    <property type="term" value="F:2 iron, 2 sulfur cluster binding"/>
    <property type="evidence" value="ECO:0007669"/>
    <property type="project" value="UniProtKB-KW"/>
</dbReference>
<proteinExistence type="predicted"/>
<dbReference type="GO" id="GO:0005506">
    <property type="term" value="F:iron ion binding"/>
    <property type="evidence" value="ECO:0007669"/>
    <property type="project" value="InterPro"/>
</dbReference>
<dbReference type="GO" id="GO:0004497">
    <property type="term" value="F:monooxygenase activity"/>
    <property type="evidence" value="ECO:0007669"/>
    <property type="project" value="UniProtKB-ARBA"/>
</dbReference>
<dbReference type="RefSeq" id="WP_246003087.1">
    <property type="nucleotide sequence ID" value="NZ_QJKF01000011.1"/>
</dbReference>
<evidence type="ECO:0000259" key="7">
    <source>
        <dbReference type="PROSITE" id="PS51296"/>
    </source>
</evidence>
<dbReference type="GO" id="GO:0016705">
    <property type="term" value="F:oxidoreductase activity, acting on paired donors, with incorporation or reduction of molecular oxygen"/>
    <property type="evidence" value="ECO:0007669"/>
    <property type="project" value="UniProtKB-ARBA"/>
</dbReference>
<evidence type="ECO:0000256" key="3">
    <source>
        <dbReference type="ARBA" id="ARBA00022723"/>
    </source>
</evidence>
<dbReference type="Pfam" id="PF00355">
    <property type="entry name" value="Rieske"/>
    <property type="match status" value="1"/>
</dbReference>
<protein>
    <submittedName>
        <fullName evidence="8">Phenylpropionate dioxygenase-like ring-hydroxylating dioxygenase large terminal subunit</fullName>
    </submittedName>
</protein>
<dbReference type="PANTHER" id="PTHR43756:SF5">
    <property type="entry name" value="CHOLINE MONOOXYGENASE, CHLOROPLASTIC"/>
    <property type="match status" value="1"/>
</dbReference>
<sequence length="384" mass="43075">MNTTVRTGPMPDQSVAELLTEVRGYAEPDPPALSLPPQMFTSPEVYELERERIFQRSWIMVAHTDQLVAAGDYVALSIAGEPVAITRGEDGRLHGMSPVCRHRAMPLVEPGEGTVKDFTCSYHLWRYNLDGSLRAATYMRDNPDFEPATCRLPGFAVREWHGLIFVNLDAEARSFEPDLAIVDTEMTNYRLDDMVQVNHWTEEWGCNWKVAVENGYENYHAIGLHPETVRPLMTGGIDMTVHLDSPWVARLLSAAGTPFETPNLPLTEAERSIMYSYRMFPCGAVATFGESIAWISIIPLSLDRTQVRGGTLVPRQALEHVSREVMRKEVESITSVINAEDQAGMEAVQRTLHSRFIERGHLSTKEPGVLAFYRQLALALTSEV</sequence>
<dbReference type="SUPFAM" id="SSF55961">
    <property type="entry name" value="Bet v1-like"/>
    <property type="match status" value="1"/>
</dbReference>
<keyword evidence="4" id="KW-0560">Oxidoreductase</keyword>
<dbReference type="PANTHER" id="PTHR43756">
    <property type="entry name" value="CHOLINE MONOOXYGENASE, CHLOROPLASTIC"/>
    <property type="match status" value="1"/>
</dbReference>
<evidence type="ECO:0000313" key="8">
    <source>
        <dbReference type="EMBL" id="PXX59774.1"/>
    </source>
</evidence>
<evidence type="ECO:0000256" key="2">
    <source>
        <dbReference type="ARBA" id="ARBA00022714"/>
    </source>
</evidence>
<evidence type="ECO:0000313" key="9">
    <source>
        <dbReference type="Proteomes" id="UP000247569"/>
    </source>
</evidence>
<feature type="domain" description="Rieske" evidence="7">
    <location>
        <begin position="58"/>
        <end position="166"/>
    </location>
</feature>
<dbReference type="SUPFAM" id="SSF50022">
    <property type="entry name" value="ISP domain"/>
    <property type="match status" value="1"/>
</dbReference>
<evidence type="ECO:0000256" key="6">
    <source>
        <dbReference type="ARBA" id="ARBA00023014"/>
    </source>
</evidence>
<dbReference type="InterPro" id="IPR036922">
    <property type="entry name" value="Rieske_2Fe-2S_sf"/>
</dbReference>
<dbReference type="InterPro" id="IPR017941">
    <property type="entry name" value="Rieske_2Fe-2S"/>
</dbReference>
<dbReference type="Gene3D" id="2.102.10.10">
    <property type="entry name" value="Rieske [2Fe-2S] iron-sulphur domain"/>
    <property type="match status" value="1"/>
</dbReference>
<dbReference type="AlphaFoldDB" id="A0A318JV14"/>
<dbReference type="Gene3D" id="3.90.380.10">
    <property type="entry name" value="Naphthalene 1,2-dioxygenase Alpha Subunit, Chain A, domain 1"/>
    <property type="match status" value="1"/>
</dbReference>
<name>A0A318JV14_9NOCA</name>
<dbReference type="CDD" id="cd03469">
    <property type="entry name" value="Rieske_RO_Alpha_N"/>
    <property type="match status" value="1"/>
</dbReference>
<organism evidence="8 9">
    <name type="scientific">Nocardia tenerifensis</name>
    <dbReference type="NCBI Taxonomy" id="228006"/>
    <lineage>
        <taxon>Bacteria</taxon>
        <taxon>Bacillati</taxon>
        <taxon>Actinomycetota</taxon>
        <taxon>Actinomycetes</taxon>
        <taxon>Mycobacteriales</taxon>
        <taxon>Nocardiaceae</taxon>
        <taxon>Nocardia</taxon>
    </lineage>
</organism>
<dbReference type="InterPro" id="IPR015879">
    <property type="entry name" value="Ring_hydroxy_dOase_asu_C_dom"/>
</dbReference>
<dbReference type="InterPro" id="IPR001663">
    <property type="entry name" value="Rng_hydr_dOase-A"/>
</dbReference>
<keyword evidence="2" id="KW-0001">2Fe-2S</keyword>
<evidence type="ECO:0000256" key="1">
    <source>
        <dbReference type="ARBA" id="ARBA00001962"/>
    </source>
</evidence>
<keyword evidence="8" id="KW-0223">Dioxygenase</keyword>
<comment type="cofactor">
    <cofactor evidence="1">
        <name>Fe cation</name>
        <dbReference type="ChEBI" id="CHEBI:24875"/>
    </cofactor>
</comment>
<evidence type="ECO:0000256" key="4">
    <source>
        <dbReference type="ARBA" id="ARBA00023002"/>
    </source>
</evidence>
<evidence type="ECO:0000256" key="5">
    <source>
        <dbReference type="ARBA" id="ARBA00023004"/>
    </source>
</evidence>
<gene>
    <name evidence="8" type="ORF">DFR70_111158</name>
</gene>
<keyword evidence="5" id="KW-0408">Iron</keyword>
<dbReference type="PRINTS" id="PR00090">
    <property type="entry name" value="RNGDIOXGNASE"/>
</dbReference>
<dbReference type="EMBL" id="QJKF01000011">
    <property type="protein sequence ID" value="PXX59774.1"/>
    <property type="molecule type" value="Genomic_DNA"/>
</dbReference>
<keyword evidence="9" id="KW-1185">Reference proteome</keyword>
<reference evidence="8 9" key="1">
    <citation type="submission" date="2018-05" db="EMBL/GenBank/DDBJ databases">
        <title>Genomic Encyclopedia of Type Strains, Phase IV (KMG-IV): sequencing the most valuable type-strain genomes for metagenomic binning, comparative biology and taxonomic classification.</title>
        <authorList>
            <person name="Goeker M."/>
        </authorList>
    </citation>
    <scope>NUCLEOTIDE SEQUENCE [LARGE SCALE GENOMIC DNA]</scope>
    <source>
        <strain evidence="8 9">DSM 44704</strain>
    </source>
</reference>
<comment type="caution">
    <text evidence="8">The sequence shown here is derived from an EMBL/GenBank/DDBJ whole genome shotgun (WGS) entry which is preliminary data.</text>
</comment>